<accession>A0A8H5FLQ1</accession>
<reference evidence="2 3" key="1">
    <citation type="journal article" date="2020" name="ISME J.">
        <title>Uncovering the hidden diversity of litter-decomposition mechanisms in mushroom-forming fungi.</title>
        <authorList>
            <person name="Floudas D."/>
            <person name="Bentzer J."/>
            <person name="Ahren D."/>
            <person name="Johansson T."/>
            <person name="Persson P."/>
            <person name="Tunlid A."/>
        </authorList>
    </citation>
    <scope>NUCLEOTIDE SEQUENCE [LARGE SCALE GENOMIC DNA]</scope>
    <source>
        <strain evidence="2 3">CBS 175.51</strain>
    </source>
</reference>
<proteinExistence type="predicted"/>
<organism evidence="2 3">
    <name type="scientific">Ephemerocybe angulata</name>
    <dbReference type="NCBI Taxonomy" id="980116"/>
    <lineage>
        <taxon>Eukaryota</taxon>
        <taxon>Fungi</taxon>
        <taxon>Dikarya</taxon>
        <taxon>Basidiomycota</taxon>
        <taxon>Agaricomycotina</taxon>
        <taxon>Agaricomycetes</taxon>
        <taxon>Agaricomycetidae</taxon>
        <taxon>Agaricales</taxon>
        <taxon>Agaricineae</taxon>
        <taxon>Psathyrellaceae</taxon>
        <taxon>Ephemerocybe</taxon>
    </lineage>
</organism>
<evidence type="ECO:0000313" key="2">
    <source>
        <dbReference type="EMBL" id="KAF5340963.1"/>
    </source>
</evidence>
<name>A0A8H5FLQ1_9AGAR</name>
<dbReference type="Proteomes" id="UP000541558">
    <property type="component" value="Unassembled WGS sequence"/>
</dbReference>
<gene>
    <name evidence="2" type="ORF">D9611_006030</name>
</gene>
<evidence type="ECO:0000256" key="1">
    <source>
        <dbReference type="SAM" id="MobiDB-lite"/>
    </source>
</evidence>
<sequence length="162" mass="17438">MADPTPPKPRDPKPPSKSAPISAVSPPPSPSPTSQTARDVRHHRGRHPRKDVLGGGMEGWKEDWGIGNGLMVILERRKAMEEGRVYNPEIAVQFCEDGAYHSIIAQIFNNSEENSLVHLAAAACPGSSQATQQTSSGWSKRDYSSSEAAAVSVVPARKARTV</sequence>
<dbReference type="EMBL" id="JAACJK010000002">
    <property type="protein sequence ID" value="KAF5340963.1"/>
    <property type="molecule type" value="Genomic_DNA"/>
</dbReference>
<protein>
    <submittedName>
        <fullName evidence="2">Uncharacterized protein</fullName>
    </submittedName>
</protein>
<keyword evidence="3" id="KW-1185">Reference proteome</keyword>
<dbReference type="AlphaFoldDB" id="A0A8H5FLQ1"/>
<comment type="caution">
    <text evidence="2">The sequence shown here is derived from an EMBL/GenBank/DDBJ whole genome shotgun (WGS) entry which is preliminary data.</text>
</comment>
<feature type="compositionally biased region" description="Basic residues" evidence="1">
    <location>
        <begin position="40"/>
        <end position="49"/>
    </location>
</feature>
<feature type="region of interest" description="Disordered" evidence="1">
    <location>
        <begin position="1"/>
        <end position="57"/>
    </location>
</feature>
<dbReference type="OrthoDB" id="269120at2759"/>
<evidence type="ECO:0000313" key="3">
    <source>
        <dbReference type="Proteomes" id="UP000541558"/>
    </source>
</evidence>